<dbReference type="EMBL" id="GGFM01011800">
    <property type="protein sequence ID" value="MBW32551.1"/>
    <property type="molecule type" value="Transcribed_RNA"/>
</dbReference>
<sequence>MLVVVVLVLHCTASTSTQPAGQLEQQQRQQQRRRIHKLGTVCGDRFMECLEGAQWRRTLWRNEARTMGPMAAQNKDGMSKQSEYPLEGR</sequence>
<feature type="signal peptide" evidence="2">
    <location>
        <begin position="1"/>
        <end position="17"/>
    </location>
</feature>
<dbReference type="AlphaFoldDB" id="A0A2M3ZVK4"/>
<reference evidence="3" key="1">
    <citation type="submission" date="2018-01" db="EMBL/GenBank/DDBJ databases">
        <title>An insight into the sialome of Amazonian anophelines.</title>
        <authorList>
            <person name="Ribeiro J.M."/>
            <person name="Scarpassa V."/>
            <person name="Calvo E."/>
        </authorList>
    </citation>
    <scope>NUCLEOTIDE SEQUENCE</scope>
    <source>
        <tissue evidence="3">Salivary glands</tissue>
    </source>
</reference>
<evidence type="ECO:0000256" key="1">
    <source>
        <dbReference type="SAM" id="MobiDB-lite"/>
    </source>
</evidence>
<feature type="chain" id="PRO_5014701573" evidence="2">
    <location>
        <begin position="18"/>
        <end position="89"/>
    </location>
</feature>
<evidence type="ECO:0000313" key="3">
    <source>
        <dbReference type="EMBL" id="MBW32551.1"/>
    </source>
</evidence>
<accession>A0A2M3ZVK4</accession>
<feature type="region of interest" description="Disordered" evidence="1">
    <location>
        <begin position="67"/>
        <end position="89"/>
    </location>
</feature>
<protein>
    <submittedName>
        <fullName evidence="3">Putative secreted peptide</fullName>
    </submittedName>
</protein>
<organism evidence="3">
    <name type="scientific">Anopheles braziliensis</name>
    <dbReference type="NCBI Taxonomy" id="58242"/>
    <lineage>
        <taxon>Eukaryota</taxon>
        <taxon>Metazoa</taxon>
        <taxon>Ecdysozoa</taxon>
        <taxon>Arthropoda</taxon>
        <taxon>Hexapoda</taxon>
        <taxon>Insecta</taxon>
        <taxon>Pterygota</taxon>
        <taxon>Neoptera</taxon>
        <taxon>Endopterygota</taxon>
        <taxon>Diptera</taxon>
        <taxon>Nematocera</taxon>
        <taxon>Culicoidea</taxon>
        <taxon>Culicidae</taxon>
        <taxon>Anophelinae</taxon>
        <taxon>Anopheles</taxon>
    </lineage>
</organism>
<name>A0A2M3ZVK4_9DIPT</name>
<proteinExistence type="predicted"/>
<keyword evidence="2" id="KW-0732">Signal</keyword>
<evidence type="ECO:0000256" key="2">
    <source>
        <dbReference type="SAM" id="SignalP"/>
    </source>
</evidence>